<organism evidence="2 3">
    <name type="scientific">Glycomyces algeriensis</name>
    <dbReference type="NCBI Taxonomy" id="256037"/>
    <lineage>
        <taxon>Bacteria</taxon>
        <taxon>Bacillati</taxon>
        <taxon>Actinomycetota</taxon>
        <taxon>Actinomycetes</taxon>
        <taxon>Glycomycetales</taxon>
        <taxon>Glycomycetaceae</taxon>
        <taxon>Glycomyces</taxon>
    </lineage>
</organism>
<feature type="compositionally biased region" description="Acidic residues" evidence="1">
    <location>
        <begin position="579"/>
        <end position="608"/>
    </location>
</feature>
<sequence>MDGNSCSSCGQRLTSGQRRCPQCGAPLPPPLGGFPAESGPYGASGSYGAAPAYGAAAVPQYPPPAEPSYAPPGAPQGYAPPSNPAYGSAAVPEPQYAPPGAYQPTADPYANQGYAAPQYGQLGANPPPAQNYAAPGGWAPQAAPPGMPPQHAAPAHGSAAVPQYGAPAPGYQAPHSGSAQVPAYPQQGTAPASGSAAVPPYPQQQYPAHPSAPPPYQPGPSFQQGQSFQSAPPFQSAQSLPPVAAVPPTSAPFSPPVPEAYAAPPVPEPQFTAPPEPAASFAEPPASSPVTGAPFAVPTANSAFSLPSAESGAFGATGTEQPGLPEPVPDGTQILRIRPNAAEPAPFADPEPPAPLAAPPEADLPAVAAGFSVPSAENVPGAAYSAPVPAAEIPSQAPPFDEDQPLEEAHAEESPAAPAMSFSVPATDAPAGGPTVVEAIEDEDGAWEDLPDPDDDDDDVELSDEAEASLAGLGDDVPGESLPPAPADAPGVGPDEDDAPIAPALDAVLAEAAVVEAPSPGADLAETPEAAPEVARAVGIEVPESDAGDVPEPFASESQAEAAPEAPAAPTGGPTVVEAVDEDDDGALDDLPDPEQEDDDVELSDEAEASLAGLGDDVPGESLPPAPVDAPGVGPDEDDEPIAPALDAVLAEAAVVEAPSPGADLAETPESAPEVARAVGLDVDSGSTVHEPSDTPPILTDSQPTPPGPLPDPLPGPAPTPPQPEPPRPDPVPHPEPTPPAPQPEPVPNPEPTPPRPEPTPPQPEPLPPNPEPGPPMPRPGPSPVPTPEPLPPNPEPGPPIPPIPRVNDSPFSDAAPFDYEPEPVAPEPESEPEEGPKPAVEAAHKKIVNAPDISLFEEPSTKTGANQLPTAKPVVEADGFRPGRARVANLLDRSELPEHIPLPRPTVYGAKPEADED</sequence>
<protein>
    <submittedName>
        <fullName evidence="2">Uncharacterized protein</fullName>
    </submittedName>
</protein>
<dbReference type="Proteomes" id="UP001144313">
    <property type="component" value="Unassembled WGS sequence"/>
</dbReference>
<dbReference type="EMBL" id="BSDT01000001">
    <property type="protein sequence ID" value="GLI41632.1"/>
    <property type="molecule type" value="Genomic_DNA"/>
</dbReference>
<dbReference type="RefSeq" id="WP_270118477.1">
    <property type="nucleotide sequence ID" value="NZ_BAAAOL010000004.1"/>
</dbReference>
<keyword evidence="3" id="KW-1185">Reference proteome</keyword>
<feature type="compositionally biased region" description="Low complexity" evidence="1">
    <location>
        <begin position="195"/>
        <end position="209"/>
    </location>
</feature>
<evidence type="ECO:0000256" key="1">
    <source>
        <dbReference type="SAM" id="MobiDB-lite"/>
    </source>
</evidence>
<feature type="compositionally biased region" description="Pro residues" evidence="1">
    <location>
        <begin position="704"/>
        <end position="726"/>
    </location>
</feature>
<feature type="region of interest" description="Disordered" evidence="1">
    <location>
        <begin position="387"/>
        <end position="505"/>
    </location>
</feature>
<feature type="compositionally biased region" description="Low complexity" evidence="1">
    <location>
        <begin position="278"/>
        <end position="289"/>
    </location>
</feature>
<feature type="compositionally biased region" description="Pro residues" evidence="1">
    <location>
        <begin position="347"/>
        <end position="358"/>
    </location>
</feature>
<feature type="compositionally biased region" description="Pro residues" evidence="1">
    <location>
        <begin position="734"/>
        <end position="805"/>
    </location>
</feature>
<gene>
    <name evidence="2" type="ORF">GALLR39Z86_14820</name>
</gene>
<feature type="compositionally biased region" description="Pro residues" evidence="1">
    <location>
        <begin position="60"/>
        <end position="74"/>
    </location>
</feature>
<dbReference type="AlphaFoldDB" id="A0A9W6G788"/>
<feature type="compositionally biased region" description="Low complexity" evidence="1">
    <location>
        <begin position="551"/>
        <end position="570"/>
    </location>
</feature>
<feature type="compositionally biased region" description="Low complexity" evidence="1">
    <location>
        <begin position="130"/>
        <end position="141"/>
    </location>
</feature>
<name>A0A9W6G788_9ACTN</name>
<evidence type="ECO:0000313" key="2">
    <source>
        <dbReference type="EMBL" id="GLI41632.1"/>
    </source>
</evidence>
<feature type="region of interest" description="Disordered" evidence="1">
    <location>
        <begin position="898"/>
        <end position="918"/>
    </location>
</feature>
<feature type="compositionally biased region" description="Low complexity" evidence="1">
    <location>
        <begin position="219"/>
        <end position="248"/>
    </location>
</feature>
<feature type="compositionally biased region" description="Acidic residues" evidence="1">
    <location>
        <begin position="439"/>
        <end position="467"/>
    </location>
</feature>
<feature type="region of interest" description="Disordered" evidence="1">
    <location>
        <begin position="55"/>
        <end position="361"/>
    </location>
</feature>
<proteinExistence type="predicted"/>
<feature type="compositionally biased region" description="Polar residues" evidence="1">
    <location>
        <begin position="1"/>
        <end position="17"/>
    </location>
</feature>
<comment type="caution">
    <text evidence="2">The sequence shown here is derived from an EMBL/GenBank/DDBJ whole genome shotgun (WGS) entry which is preliminary data.</text>
</comment>
<feature type="region of interest" description="Disordered" evidence="1">
    <location>
        <begin position="517"/>
        <end position="873"/>
    </location>
</feature>
<feature type="compositionally biased region" description="Pro residues" evidence="1">
    <location>
        <begin position="249"/>
        <end position="277"/>
    </location>
</feature>
<accession>A0A9W6G788</accession>
<evidence type="ECO:0000313" key="3">
    <source>
        <dbReference type="Proteomes" id="UP001144313"/>
    </source>
</evidence>
<feature type="region of interest" description="Disordered" evidence="1">
    <location>
        <begin position="1"/>
        <end position="41"/>
    </location>
</feature>
<feature type="compositionally biased region" description="Low complexity" evidence="1">
    <location>
        <begin position="643"/>
        <end position="659"/>
    </location>
</feature>
<reference evidence="2" key="1">
    <citation type="submission" date="2022-12" db="EMBL/GenBank/DDBJ databases">
        <title>Reference genome sequencing for broad-spectrum identification of bacterial and archaeal isolates by mass spectrometry.</title>
        <authorList>
            <person name="Sekiguchi Y."/>
            <person name="Tourlousse D.M."/>
        </authorList>
    </citation>
    <scope>NUCLEOTIDE SEQUENCE</scope>
    <source>
        <strain evidence="2">LLR39Z86</strain>
    </source>
</reference>